<proteinExistence type="predicted"/>
<keyword evidence="1" id="KW-0472">Membrane</keyword>
<dbReference type="EMBL" id="QQWG01000037">
    <property type="protein sequence ID" value="RRG18962.1"/>
    <property type="molecule type" value="Genomic_DNA"/>
</dbReference>
<dbReference type="RefSeq" id="WP_125032193.1">
    <property type="nucleotide sequence ID" value="NZ_JAPXVP010000034.1"/>
</dbReference>
<dbReference type="Proteomes" id="UP000285794">
    <property type="component" value="Unassembled WGS sequence"/>
</dbReference>
<evidence type="ECO:0000313" key="3">
    <source>
        <dbReference type="Proteomes" id="UP000285794"/>
    </source>
</evidence>
<keyword evidence="1" id="KW-1133">Transmembrane helix</keyword>
<gene>
    <name evidence="2" type="ORF">DWB61_17475</name>
</gene>
<sequence length="322" mass="38259">MSDNRTNILNEVALQTDSLTSVLREQNKAIDRIANEIDTASNPDKLFDLFSYDTVFTVFVTLAIFLLGVIVDRLIKLNDTYKSKKDLRIYFHTYLERITNSTCDKLSGFYKNIYQDIDIDTGIPITAPKILTGDFERLKDIGGNVIFHAIKEKRNLSKIHSYLDFVEKLIPEIERFHSHCRIESDKLLNPFQENLNNYFDLLAEFVEFARINQSNYEDYQDFIQLVSNSISIYHQEYSQSRKLRKLYREIIRPIQDKAIDSNLFRQDQRCFGIVVLGKELSYQYNYLKRLTIEFKMGYRRFYNDIRDHKTKLELETKKINWR</sequence>
<dbReference type="AlphaFoldDB" id="A0A425XWE4"/>
<accession>A0A425XWE4</accession>
<keyword evidence="1" id="KW-0812">Transmembrane</keyword>
<evidence type="ECO:0000256" key="1">
    <source>
        <dbReference type="SAM" id="Phobius"/>
    </source>
</evidence>
<comment type="caution">
    <text evidence="2">The sequence shown here is derived from an EMBL/GenBank/DDBJ whole genome shotgun (WGS) entry which is preliminary data.</text>
</comment>
<organism evidence="2 3">
    <name type="scientific">Ancylomarina euxinus</name>
    <dbReference type="NCBI Taxonomy" id="2283627"/>
    <lineage>
        <taxon>Bacteria</taxon>
        <taxon>Pseudomonadati</taxon>
        <taxon>Bacteroidota</taxon>
        <taxon>Bacteroidia</taxon>
        <taxon>Marinilabiliales</taxon>
        <taxon>Marinifilaceae</taxon>
        <taxon>Ancylomarina</taxon>
    </lineage>
</organism>
<name>A0A425XWE4_9BACT</name>
<protein>
    <submittedName>
        <fullName evidence="2">Uncharacterized protein</fullName>
    </submittedName>
</protein>
<keyword evidence="3" id="KW-1185">Reference proteome</keyword>
<evidence type="ECO:0000313" key="2">
    <source>
        <dbReference type="EMBL" id="RRG18962.1"/>
    </source>
</evidence>
<dbReference type="OrthoDB" id="1493399at2"/>
<reference evidence="2 3" key="1">
    <citation type="submission" date="2018-07" db="EMBL/GenBank/DDBJ databases">
        <title>Draft genome sequence of Ancylomarina sp. M1P.</title>
        <authorList>
            <person name="Yadav S."/>
            <person name="Villanueva L."/>
            <person name="Damste J.S.S."/>
        </authorList>
    </citation>
    <scope>NUCLEOTIDE SEQUENCE [LARGE SCALE GENOMIC DNA]</scope>
    <source>
        <strain evidence="2 3">M1P</strain>
    </source>
</reference>
<feature type="transmembrane region" description="Helical" evidence="1">
    <location>
        <begin position="55"/>
        <end position="75"/>
    </location>
</feature>